<reference evidence="1 2" key="1">
    <citation type="submission" date="2018-12" db="EMBL/GenBank/DDBJ databases">
        <authorList>
            <person name="Feng G."/>
            <person name="Zhu H."/>
        </authorList>
    </citation>
    <scope>NUCLEOTIDE SEQUENCE [LARGE SCALE GENOMIC DNA]</scope>
    <source>
        <strain evidence="1 2">LMG 26000</strain>
    </source>
</reference>
<dbReference type="Proteomes" id="UP000270291">
    <property type="component" value="Unassembled WGS sequence"/>
</dbReference>
<dbReference type="EMBL" id="RWIU01000004">
    <property type="protein sequence ID" value="RSK42766.1"/>
    <property type="molecule type" value="Genomic_DNA"/>
</dbReference>
<protein>
    <submittedName>
        <fullName evidence="1">Uncharacterized protein</fullName>
    </submittedName>
</protein>
<dbReference type="NCBIfam" id="NF038153">
    <property type="entry name" value="lant_leader_L1a"/>
    <property type="match status" value="1"/>
</dbReference>
<evidence type="ECO:0000313" key="2">
    <source>
        <dbReference type="Proteomes" id="UP000270291"/>
    </source>
</evidence>
<keyword evidence="2" id="KW-1185">Reference proteome</keyword>
<proteinExistence type="predicted"/>
<evidence type="ECO:0000313" key="1">
    <source>
        <dbReference type="EMBL" id="RSK42766.1"/>
    </source>
</evidence>
<accession>A0A3R9MWX1</accession>
<dbReference type="InterPro" id="IPR058238">
    <property type="entry name" value="Lant_leader_dom"/>
</dbReference>
<sequence length="62" mass="6499">MKKKSISLDKSLSLDKETVAKLNEDQLGDVVGGGTTNTCNNVPAQELEAIPTINSCQACSCS</sequence>
<dbReference type="AlphaFoldDB" id="A0A3R9MWX1"/>
<dbReference type="RefSeq" id="WP_125438617.1">
    <property type="nucleotide sequence ID" value="NZ_RWIU01000004.1"/>
</dbReference>
<comment type="caution">
    <text evidence="1">The sequence shown here is derived from an EMBL/GenBank/DDBJ whole genome shotgun (WGS) entry which is preliminary data.</text>
</comment>
<organism evidence="1 2">
    <name type="scientific">Hymenobacter perfusus</name>
    <dbReference type="NCBI Taxonomy" id="1236770"/>
    <lineage>
        <taxon>Bacteria</taxon>
        <taxon>Pseudomonadati</taxon>
        <taxon>Bacteroidota</taxon>
        <taxon>Cytophagia</taxon>
        <taxon>Cytophagales</taxon>
        <taxon>Hymenobacteraceae</taxon>
        <taxon>Hymenobacter</taxon>
    </lineage>
</organism>
<name>A0A3R9MWX1_9BACT</name>
<gene>
    <name evidence="1" type="ORF">EI293_13275</name>
</gene>